<organism evidence="2 3">
    <name type="scientific">Parascaris equorum</name>
    <name type="common">Equine roundworm</name>
    <dbReference type="NCBI Taxonomy" id="6256"/>
    <lineage>
        <taxon>Eukaryota</taxon>
        <taxon>Metazoa</taxon>
        <taxon>Ecdysozoa</taxon>
        <taxon>Nematoda</taxon>
        <taxon>Chromadorea</taxon>
        <taxon>Rhabditida</taxon>
        <taxon>Spirurina</taxon>
        <taxon>Ascaridomorpha</taxon>
        <taxon>Ascaridoidea</taxon>
        <taxon>Ascarididae</taxon>
        <taxon>Parascaris</taxon>
    </lineage>
</organism>
<dbReference type="InterPro" id="IPR000873">
    <property type="entry name" value="AMP-dep_synth/lig_dom"/>
</dbReference>
<dbReference type="SUPFAM" id="SSF56801">
    <property type="entry name" value="Acetyl-CoA synthetase-like"/>
    <property type="match status" value="1"/>
</dbReference>
<feature type="domain" description="AMP-dependent synthetase/ligase" evidence="1">
    <location>
        <begin position="15"/>
        <end position="62"/>
    </location>
</feature>
<keyword evidence="2" id="KW-1185">Reference proteome</keyword>
<evidence type="ECO:0000313" key="3">
    <source>
        <dbReference type="WBParaSite" id="PEQ_0000619401-mRNA-1"/>
    </source>
</evidence>
<evidence type="ECO:0000313" key="2">
    <source>
        <dbReference type="Proteomes" id="UP000887564"/>
    </source>
</evidence>
<dbReference type="Pfam" id="PF00501">
    <property type="entry name" value="AMP-binding"/>
    <property type="match status" value="1"/>
</dbReference>
<sequence length="68" mass="7648">MGLEDNADGRSRCAIVRGERVLARVEKNVDSLALYLATLRLGAIYVPLNPAYTPRETQHFIEVDYVNL</sequence>
<dbReference type="Gene3D" id="3.40.50.12780">
    <property type="entry name" value="N-terminal domain of ligase-like"/>
    <property type="match status" value="1"/>
</dbReference>
<dbReference type="Proteomes" id="UP000887564">
    <property type="component" value="Unplaced"/>
</dbReference>
<accession>A0A914RW03</accession>
<dbReference type="WBParaSite" id="PEQ_0000619401-mRNA-1">
    <property type="protein sequence ID" value="PEQ_0000619401-mRNA-1"/>
    <property type="gene ID" value="PEQ_0000619401"/>
</dbReference>
<dbReference type="InterPro" id="IPR042099">
    <property type="entry name" value="ANL_N_sf"/>
</dbReference>
<protein>
    <submittedName>
        <fullName evidence="3">AMP-dependent synthetase/ligase domain-containing protein</fullName>
    </submittedName>
</protein>
<dbReference type="AlphaFoldDB" id="A0A914RW03"/>
<evidence type="ECO:0000259" key="1">
    <source>
        <dbReference type="Pfam" id="PF00501"/>
    </source>
</evidence>
<name>A0A914RW03_PAREQ</name>
<proteinExistence type="predicted"/>
<reference evidence="3" key="1">
    <citation type="submission" date="2022-11" db="UniProtKB">
        <authorList>
            <consortium name="WormBaseParasite"/>
        </authorList>
    </citation>
    <scope>IDENTIFICATION</scope>
</reference>